<dbReference type="InterPro" id="IPR020472">
    <property type="entry name" value="WD40_PAC1"/>
</dbReference>
<gene>
    <name evidence="5" type="ORF">TSOC_003659</name>
</gene>
<dbReference type="SUPFAM" id="SSF50978">
    <property type="entry name" value="WD40 repeat-like"/>
    <property type="match status" value="2"/>
</dbReference>
<evidence type="ECO:0000256" key="3">
    <source>
        <dbReference type="PROSITE-ProRule" id="PRU00221"/>
    </source>
</evidence>
<sequence length="1459" mass="157594">MARPNPDCPPFKRWPGVARRVLGDERAHPLQQAHPVLPSRGFFSCLPAELQSVVLGRFPERDVHMRTLSNIYKDTSQLGITLRGLQKLKTILTETFGDTFVEMSTADVNRMWVQVVTAKQRCRLVEMADLVAPEDVAPPTYFISHTWMNKTSRLFDHVMNYLSNASDAVAVWIDILCVNQHAETVTHQHDVQATSFSSVVKACSAGTLVVLDVEQKDAISPATRAWCIFEWAHTLLLHGPDGLHLYLRPEDRGAVLGSINVTEAKCFKPEDKVMILGEVSRYHTSPEVFNTKLKLQLLLEPLSYKVDVQRLTKQAAAMGTQWVFDGVDAWLASESRVLCIAAGAGEGKSTISAALFNLFNHQHPQEQQQQPPVGTGPEAPVSVCHFLKYSDQRRLEPIRIIKSLAFQLAERWLRIPAMGHQLLLLDVAEVAQVADVEEAFTKLLLQPLEALAWQEPVVLLIDALDEADPFSSGDKTTKTTCPKACGNLAMQLVTNHLRHLPPCVRFIFTTRPDAAASQVLPFLERTFPSGVLHLSPSALRCMSGSGGSSSNSQGGVMVYHSAVAACEGHVSAVEDPQLEDVYAVYGRIFEAAHAQYGRGGIQKRAQLVGDLLAVLMAAKEPLSQSFLQQLGLGEAISLLPGYPKLFFVDEHHLYLMHKSLGDWLLDPTISGAFTAQVRQGHARIGLQLAEQWKKEKQRQQGSTAVAGGSSSSPYLLKYMITHLAAAADDAAATAGAQGGLGGPRAAPSDLAAAELDLLLQDFDLFAAVLKAGHGPALVGTLGAMMVHTAWSYDIFRWLRSDLYNLVGLSAMGLAERAMAAVPVNTVVYQLAGHTAKVKSVAFSPDGRQLASGSDDKTLRIWDTATGQCTATLKTNSWVECVAFSPDGGQLASGSGDDTFRLWDTATGQCTATLKGHTCIVLSVAFSPDGQQLASGSNDGTLRLWNTTTGQCTATLEGHTDTVFSVAFSPDGRQLSSGGKDKTLRLWDTGTGQCTATLEGHIDMVTSVVFSPDGRQLASGSYDKNLRLWDTATGQCTATLEGHFGAVKSVAFSPDGLQLASGSTDATVRLWDTATCVCTATFEGRTWVLSVAFSPDGRQLVSGSEENTLRLWDVAAGQRSATLDVKEAPAYFHRVAFSPNGRQLASASDYSNVKTIWLWDTATGQCTSKLEGQEGVVNSLAFSPDGRQLASAHFYNVLQLWDISTRECTATLQGHTGIVNSVAFSPDGRQLASGSYDKSLRLWDAATGQCTAMLEGHTEAVYGVAFSPDGRQLASCGIDKSLRLWDVATGQCTATLNGHTAQARSVAFSPDGRQLVSGGRPILLPRGVLTVGEVAAHKACASWGEGVKRLKRGLEGQLLESEWAEHVRRALRALRDAGLTLAEGHTDPIFNATFSPDGRQLASSSVDNTLRLWDAATGQCIATLAHTARPTCVAFSPDGQQLASGNVDQTLRLWEPMTWQ</sequence>
<dbReference type="OrthoDB" id="529190at2759"/>
<evidence type="ECO:0000256" key="2">
    <source>
        <dbReference type="ARBA" id="ARBA00022737"/>
    </source>
</evidence>
<feature type="repeat" description="WD" evidence="3">
    <location>
        <begin position="1295"/>
        <end position="1318"/>
    </location>
</feature>
<feature type="repeat" description="WD" evidence="3">
    <location>
        <begin position="1211"/>
        <end position="1252"/>
    </location>
</feature>
<dbReference type="InterPro" id="IPR056884">
    <property type="entry name" value="NPHP3-like_N"/>
</dbReference>
<feature type="domain" description="Nephrocystin 3-like N-terminal" evidence="4">
    <location>
        <begin position="321"/>
        <end position="469"/>
    </location>
</feature>
<name>A0A2J8AAW3_9CHLO</name>
<dbReference type="InterPro" id="IPR015943">
    <property type="entry name" value="WD40/YVTN_repeat-like_dom_sf"/>
</dbReference>
<keyword evidence="6" id="KW-1185">Reference proteome</keyword>
<keyword evidence="1 3" id="KW-0853">WD repeat</keyword>
<proteinExistence type="predicted"/>
<dbReference type="CDD" id="cd00200">
    <property type="entry name" value="WD40"/>
    <property type="match status" value="2"/>
</dbReference>
<feature type="repeat" description="WD" evidence="3">
    <location>
        <begin position="955"/>
        <end position="996"/>
    </location>
</feature>
<dbReference type="Pfam" id="PF00400">
    <property type="entry name" value="WD40"/>
    <property type="match status" value="13"/>
</dbReference>
<dbReference type="InterPro" id="IPR001680">
    <property type="entry name" value="WD40_rpt"/>
</dbReference>
<evidence type="ECO:0000256" key="1">
    <source>
        <dbReference type="ARBA" id="ARBA00022574"/>
    </source>
</evidence>
<organism evidence="5 6">
    <name type="scientific">Tetrabaena socialis</name>
    <dbReference type="NCBI Taxonomy" id="47790"/>
    <lineage>
        <taxon>Eukaryota</taxon>
        <taxon>Viridiplantae</taxon>
        <taxon>Chlorophyta</taxon>
        <taxon>core chlorophytes</taxon>
        <taxon>Chlorophyceae</taxon>
        <taxon>CS clade</taxon>
        <taxon>Chlamydomonadales</taxon>
        <taxon>Tetrabaenaceae</taxon>
        <taxon>Tetrabaena</taxon>
    </lineage>
</organism>
<dbReference type="SMART" id="SM00320">
    <property type="entry name" value="WD40"/>
    <property type="match status" value="14"/>
</dbReference>
<feature type="repeat" description="WD" evidence="3">
    <location>
        <begin position="878"/>
        <end position="912"/>
    </location>
</feature>
<protein>
    <submittedName>
        <fullName evidence="5">WD repeat domain-containing protein</fullName>
    </submittedName>
</protein>
<accession>A0A2J8AAW3</accession>
<feature type="repeat" description="WD" evidence="3">
    <location>
        <begin position="1087"/>
        <end position="1121"/>
    </location>
</feature>
<keyword evidence="2" id="KW-0677">Repeat</keyword>
<dbReference type="SUPFAM" id="SSF63829">
    <property type="entry name" value="Calcium-dependent phosphotriesterase"/>
    <property type="match status" value="1"/>
</dbReference>
<dbReference type="InterPro" id="IPR036322">
    <property type="entry name" value="WD40_repeat_dom_sf"/>
</dbReference>
<dbReference type="PANTHER" id="PTHR19848:SF8">
    <property type="entry name" value="F-BOX AND WD REPEAT DOMAIN CONTAINING 7"/>
    <property type="match status" value="1"/>
</dbReference>
<feature type="repeat" description="WD" evidence="3">
    <location>
        <begin position="1381"/>
        <end position="1422"/>
    </location>
</feature>
<dbReference type="Proteomes" id="UP000236333">
    <property type="component" value="Unassembled WGS sequence"/>
</dbReference>
<feature type="repeat" description="WD" evidence="3">
    <location>
        <begin position="913"/>
        <end position="954"/>
    </location>
</feature>
<dbReference type="EMBL" id="PGGS01000082">
    <property type="protein sequence ID" value="PNH09655.1"/>
    <property type="molecule type" value="Genomic_DNA"/>
</dbReference>
<evidence type="ECO:0000313" key="6">
    <source>
        <dbReference type="Proteomes" id="UP000236333"/>
    </source>
</evidence>
<dbReference type="PROSITE" id="PS50082">
    <property type="entry name" value="WD_REPEATS_2"/>
    <property type="match status" value="13"/>
</dbReference>
<dbReference type="PROSITE" id="PS00678">
    <property type="entry name" value="WD_REPEATS_1"/>
    <property type="match status" value="6"/>
</dbReference>
<reference evidence="5 6" key="1">
    <citation type="journal article" date="2017" name="Mol. Biol. Evol.">
        <title>The 4-celled Tetrabaena socialis nuclear genome reveals the essential components for genetic control of cell number at the origin of multicellularity in the volvocine lineage.</title>
        <authorList>
            <person name="Featherston J."/>
            <person name="Arakaki Y."/>
            <person name="Hanschen E.R."/>
            <person name="Ferris P.J."/>
            <person name="Michod R.E."/>
            <person name="Olson B.J.S.C."/>
            <person name="Nozaki H."/>
            <person name="Durand P.M."/>
        </authorList>
    </citation>
    <scope>NUCLEOTIDE SEQUENCE [LARGE SCALE GENOMIC DNA]</scope>
    <source>
        <strain evidence="5 6">NIES-571</strain>
    </source>
</reference>
<evidence type="ECO:0000313" key="5">
    <source>
        <dbReference type="EMBL" id="PNH09655.1"/>
    </source>
</evidence>
<dbReference type="PRINTS" id="PR00320">
    <property type="entry name" value="GPROTEINBRPT"/>
</dbReference>
<comment type="caution">
    <text evidence="5">The sequence shown here is derived from an EMBL/GenBank/DDBJ whole genome shotgun (WGS) entry which is preliminary data.</text>
</comment>
<dbReference type="PROSITE" id="PS50294">
    <property type="entry name" value="WD_REPEATS_REGION"/>
    <property type="match status" value="12"/>
</dbReference>
<feature type="repeat" description="WD" evidence="3">
    <location>
        <begin position="1422"/>
        <end position="1459"/>
    </location>
</feature>
<feature type="repeat" description="WD" evidence="3">
    <location>
        <begin position="1039"/>
        <end position="1071"/>
    </location>
</feature>
<feature type="repeat" description="WD" evidence="3">
    <location>
        <begin position="1169"/>
        <end position="1210"/>
    </location>
</feature>
<dbReference type="InterPro" id="IPR019775">
    <property type="entry name" value="WD40_repeat_CS"/>
</dbReference>
<evidence type="ECO:0000259" key="4">
    <source>
        <dbReference type="Pfam" id="PF24883"/>
    </source>
</evidence>
<feature type="repeat" description="WD" evidence="3">
    <location>
        <begin position="997"/>
        <end position="1038"/>
    </location>
</feature>
<dbReference type="Gene3D" id="2.130.10.10">
    <property type="entry name" value="YVTN repeat-like/Quinoprotein amine dehydrogenase"/>
    <property type="match status" value="7"/>
</dbReference>
<feature type="repeat" description="WD" evidence="3">
    <location>
        <begin position="1253"/>
        <end position="1294"/>
    </location>
</feature>
<dbReference type="Pfam" id="PF24883">
    <property type="entry name" value="NPHP3_N"/>
    <property type="match status" value="1"/>
</dbReference>
<feature type="repeat" description="WD" evidence="3">
    <location>
        <begin position="830"/>
        <end position="871"/>
    </location>
</feature>
<dbReference type="PANTHER" id="PTHR19848">
    <property type="entry name" value="WD40 REPEAT PROTEIN"/>
    <property type="match status" value="1"/>
</dbReference>